<dbReference type="GO" id="GO:0000976">
    <property type="term" value="F:transcription cis-regulatory region binding"/>
    <property type="evidence" value="ECO:0007669"/>
    <property type="project" value="TreeGrafter"/>
</dbReference>
<dbReference type="RefSeq" id="WP_062109199.1">
    <property type="nucleotide sequence ID" value="NZ_LHZR01000111.1"/>
</dbReference>
<dbReference type="InterPro" id="IPR009057">
    <property type="entry name" value="Homeodomain-like_sf"/>
</dbReference>
<evidence type="ECO:0000256" key="4">
    <source>
        <dbReference type="PROSITE-ProRule" id="PRU00335"/>
    </source>
</evidence>
<feature type="DNA-binding region" description="H-T-H motif" evidence="4">
    <location>
        <begin position="57"/>
        <end position="76"/>
    </location>
</feature>
<dbReference type="InterPro" id="IPR050109">
    <property type="entry name" value="HTH-type_TetR-like_transc_reg"/>
</dbReference>
<proteinExistence type="predicted"/>
<dbReference type="Gene3D" id="1.10.10.60">
    <property type="entry name" value="Homeodomain-like"/>
    <property type="match status" value="1"/>
</dbReference>
<keyword evidence="6" id="KW-0808">Transferase</keyword>
<organism evidence="6 7">
    <name type="scientific">Gluconobacter albidus</name>
    <dbReference type="NCBI Taxonomy" id="318683"/>
    <lineage>
        <taxon>Bacteria</taxon>
        <taxon>Pseudomonadati</taxon>
        <taxon>Pseudomonadota</taxon>
        <taxon>Alphaproteobacteria</taxon>
        <taxon>Acetobacterales</taxon>
        <taxon>Acetobacteraceae</taxon>
        <taxon>Gluconobacter</taxon>
    </lineage>
</organism>
<keyword evidence="3" id="KW-0804">Transcription</keyword>
<name>A0A149TGJ9_9PROT</name>
<dbReference type="PANTHER" id="PTHR30055:SF148">
    <property type="entry name" value="TETR-FAMILY TRANSCRIPTIONAL REGULATOR"/>
    <property type="match status" value="1"/>
</dbReference>
<dbReference type="InterPro" id="IPR036271">
    <property type="entry name" value="Tet_transcr_reg_TetR-rel_C_sf"/>
</dbReference>
<keyword evidence="1" id="KW-0805">Transcription regulation</keyword>
<dbReference type="SUPFAM" id="SSF46689">
    <property type="entry name" value="Homeodomain-like"/>
    <property type="match status" value="1"/>
</dbReference>
<dbReference type="PANTHER" id="PTHR30055">
    <property type="entry name" value="HTH-TYPE TRANSCRIPTIONAL REGULATOR RUTR"/>
    <property type="match status" value="1"/>
</dbReference>
<dbReference type="InterPro" id="IPR001647">
    <property type="entry name" value="HTH_TetR"/>
</dbReference>
<sequence>MSQTAVTHTLPLKSVHVPVRDRALIRAPGRPINLSLKDNILAAIAQVLAEEGYQGLTISRVAKAAGVSTATVYRRWPTKQAMFFDAIRLWRDDLTPQIDTGSFAGDVDELIAARVRFLATPLGRTYGTLLGEAVHDPQFGQVLWETSVAPARAQMALFLERASRRGEKVFCQDPDTILDMLLSTIHFRAMNMLGREPMNTEKNLQEIQSLAHYLISC</sequence>
<dbReference type="OrthoDB" id="7584337at2"/>
<dbReference type="STRING" id="318683.A0U94_01355"/>
<accession>A0A149TGJ9</accession>
<dbReference type="PRINTS" id="PR00455">
    <property type="entry name" value="HTHTETR"/>
</dbReference>
<evidence type="ECO:0000313" key="7">
    <source>
        <dbReference type="Proteomes" id="UP000075636"/>
    </source>
</evidence>
<dbReference type="EMBL" id="LHZR01000111">
    <property type="protein sequence ID" value="KXV46870.1"/>
    <property type="molecule type" value="Genomic_DNA"/>
</dbReference>
<evidence type="ECO:0000256" key="2">
    <source>
        <dbReference type="ARBA" id="ARBA00023125"/>
    </source>
</evidence>
<protein>
    <submittedName>
        <fullName evidence="6">Histidine kinase</fullName>
    </submittedName>
</protein>
<dbReference type="Gene3D" id="1.10.357.10">
    <property type="entry name" value="Tetracycline Repressor, domain 2"/>
    <property type="match status" value="1"/>
</dbReference>
<keyword evidence="2 4" id="KW-0238">DNA-binding</keyword>
<dbReference type="PROSITE" id="PS50977">
    <property type="entry name" value="HTH_TETR_2"/>
    <property type="match status" value="1"/>
</dbReference>
<keyword evidence="6" id="KW-0418">Kinase</keyword>
<dbReference type="AlphaFoldDB" id="A0A149TGJ9"/>
<evidence type="ECO:0000256" key="1">
    <source>
        <dbReference type="ARBA" id="ARBA00023015"/>
    </source>
</evidence>
<comment type="caution">
    <text evidence="6">The sequence shown here is derived from an EMBL/GenBank/DDBJ whole genome shotgun (WGS) entry which is preliminary data.</text>
</comment>
<dbReference type="SUPFAM" id="SSF48498">
    <property type="entry name" value="Tetracyclin repressor-like, C-terminal domain"/>
    <property type="match status" value="1"/>
</dbReference>
<dbReference type="InterPro" id="IPR023772">
    <property type="entry name" value="DNA-bd_HTH_TetR-type_CS"/>
</dbReference>
<dbReference type="Proteomes" id="UP000075636">
    <property type="component" value="Unassembled WGS sequence"/>
</dbReference>
<dbReference type="GO" id="GO:0003700">
    <property type="term" value="F:DNA-binding transcription factor activity"/>
    <property type="evidence" value="ECO:0007669"/>
    <property type="project" value="TreeGrafter"/>
</dbReference>
<dbReference type="Pfam" id="PF16859">
    <property type="entry name" value="TetR_C_11"/>
    <property type="match status" value="1"/>
</dbReference>
<evidence type="ECO:0000313" key="6">
    <source>
        <dbReference type="EMBL" id="KXV46870.1"/>
    </source>
</evidence>
<gene>
    <name evidence="6" type="ORF">AD945_12240</name>
</gene>
<dbReference type="PROSITE" id="PS01081">
    <property type="entry name" value="HTH_TETR_1"/>
    <property type="match status" value="1"/>
</dbReference>
<feature type="domain" description="HTH tetR-type" evidence="5">
    <location>
        <begin position="34"/>
        <end position="94"/>
    </location>
</feature>
<evidence type="ECO:0000259" key="5">
    <source>
        <dbReference type="PROSITE" id="PS50977"/>
    </source>
</evidence>
<evidence type="ECO:0000256" key="3">
    <source>
        <dbReference type="ARBA" id="ARBA00023163"/>
    </source>
</evidence>
<dbReference type="GO" id="GO:0016301">
    <property type="term" value="F:kinase activity"/>
    <property type="evidence" value="ECO:0007669"/>
    <property type="project" value="UniProtKB-KW"/>
</dbReference>
<dbReference type="PATRIC" id="fig|318683.6.peg.2898"/>
<dbReference type="InterPro" id="IPR011075">
    <property type="entry name" value="TetR_C"/>
</dbReference>
<reference evidence="6 7" key="1">
    <citation type="submission" date="2015-06" db="EMBL/GenBank/DDBJ databases">
        <title>Improved classification and identification of acetic acid bacteria using matrix-assisted laser desorption/ionization time-of-flight mass spectrometry; Gluconobacter nephelii and Gluconobacter uchimurae are later heterotypic synonyms of Gluconobacter japonicus and Gluconobacter oxydans, respectively.</title>
        <authorList>
            <person name="Li L."/>
            <person name="Cleenwerck I."/>
            <person name="De Vuyst L."/>
            <person name="Vandamme P."/>
        </authorList>
    </citation>
    <scope>NUCLEOTIDE SEQUENCE [LARGE SCALE GENOMIC DNA]</scope>
    <source>
        <strain evidence="6 7">LMG 1768</strain>
    </source>
</reference>
<dbReference type="Pfam" id="PF00440">
    <property type="entry name" value="TetR_N"/>
    <property type="match status" value="1"/>
</dbReference>